<feature type="active site" description="Proton acceptor" evidence="2">
    <location>
        <position position="72"/>
    </location>
</feature>
<feature type="binding site" evidence="2">
    <location>
        <position position="192"/>
    </location>
    <ligand>
        <name>substrate</name>
    </ligand>
</feature>
<dbReference type="InterPro" id="IPR001441">
    <property type="entry name" value="UPP_synth-like"/>
</dbReference>
<dbReference type="GO" id="GO:0016094">
    <property type="term" value="P:polyprenol biosynthetic process"/>
    <property type="evidence" value="ECO:0007669"/>
    <property type="project" value="TreeGrafter"/>
</dbReference>
<evidence type="ECO:0000256" key="1">
    <source>
        <dbReference type="ARBA" id="ARBA00022679"/>
    </source>
</evidence>
<dbReference type="EC" id="2.5.1.-" evidence="2"/>
<feature type="binding site" evidence="2">
    <location>
        <position position="73"/>
    </location>
    <ligand>
        <name>substrate</name>
    </ligand>
</feature>
<accession>A0A518BPU4</accession>
<feature type="binding site" evidence="2">
    <location>
        <position position="75"/>
    </location>
    <ligand>
        <name>substrate</name>
    </ligand>
</feature>
<feature type="binding site" evidence="2">
    <location>
        <position position="24"/>
    </location>
    <ligand>
        <name>Mg(2+)</name>
        <dbReference type="ChEBI" id="CHEBI:18420"/>
    </ligand>
</feature>
<comment type="subunit">
    <text evidence="2">Homodimer.</text>
</comment>
<feature type="binding site" evidence="2">
    <location>
        <begin position="25"/>
        <end position="28"/>
    </location>
    <ligand>
        <name>substrate</name>
    </ligand>
</feature>
<keyword evidence="2" id="KW-0460">Magnesium</keyword>
<dbReference type="NCBIfam" id="NF011405">
    <property type="entry name" value="PRK14830.1"/>
    <property type="match status" value="1"/>
</dbReference>
<dbReference type="FunFam" id="3.40.1180.10:FF:000001">
    <property type="entry name" value="(2E,6E)-farnesyl-diphosphate-specific ditrans,polycis-undecaprenyl-diphosphate synthase"/>
    <property type="match status" value="1"/>
</dbReference>
<dbReference type="InterPro" id="IPR018520">
    <property type="entry name" value="UPP_synth-like_CS"/>
</dbReference>
<dbReference type="InterPro" id="IPR036424">
    <property type="entry name" value="UPP_synth-like_sf"/>
</dbReference>
<name>A0A518BPU4_9BACT</name>
<feature type="binding site" evidence="2">
    <location>
        <position position="41"/>
    </location>
    <ligand>
        <name>substrate</name>
    </ligand>
</feature>
<feature type="binding site" evidence="2">
    <location>
        <begin position="198"/>
        <end position="200"/>
    </location>
    <ligand>
        <name>substrate</name>
    </ligand>
</feature>
<feature type="binding site" evidence="2">
    <location>
        <position position="37"/>
    </location>
    <ligand>
        <name>substrate</name>
    </ligand>
</feature>
<dbReference type="GO" id="GO:0000287">
    <property type="term" value="F:magnesium ion binding"/>
    <property type="evidence" value="ECO:0007669"/>
    <property type="project" value="UniProtKB-UniRule"/>
</dbReference>
<keyword evidence="4" id="KW-1185">Reference proteome</keyword>
<comment type="function">
    <text evidence="2">Catalyzes the condensation of isopentenyl diphosphate (IPP) with allylic pyrophosphates generating different type of terpenoids.</text>
</comment>
<gene>
    <name evidence="3" type="ORF">Pla133_41140</name>
</gene>
<protein>
    <recommendedName>
        <fullName evidence="2">Isoprenyl transferase</fullName>
        <ecNumber evidence="2">2.5.1.-</ecNumber>
    </recommendedName>
</protein>
<comment type="similarity">
    <text evidence="2">Belongs to the UPP synthase family.</text>
</comment>
<comment type="cofactor">
    <cofactor evidence="2">
        <name>Mg(2+)</name>
        <dbReference type="ChEBI" id="CHEBI:18420"/>
    </cofactor>
    <text evidence="2">Binds 2 magnesium ions per subunit.</text>
</comment>
<proteinExistence type="inferred from homology"/>
<reference evidence="3 4" key="1">
    <citation type="submission" date="2019-02" db="EMBL/GenBank/DDBJ databases">
        <title>Deep-cultivation of Planctomycetes and their phenomic and genomic characterization uncovers novel biology.</title>
        <authorList>
            <person name="Wiegand S."/>
            <person name="Jogler M."/>
            <person name="Boedeker C."/>
            <person name="Pinto D."/>
            <person name="Vollmers J."/>
            <person name="Rivas-Marin E."/>
            <person name="Kohn T."/>
            <person name="Peeters S.H."/>
            <person name="Heuer A."/>
            <person name="Rast P."/>
            <person name="Oberbeckmann S."/>
            <person name="Bunk B."/>
            <person name="Jeske O."/>
            <person name="Meyerdierks A."/>
            <person name="Storesund J.E."/>
            <person name="Kallscheuer N."/>
            <person name="Luecker S."/>
            <person name="Lage O.M."/>
            <person name="Pohl T."/>
            <person name="Merkel B.J."/>
            <person name="Hornburger P."/>
            <person name="Mueller R.-W."/>
            <person name="Bruemmer F."/>
            <person name="Labrenz M."/>
            <person name="Spormann A.M."/>
            <person name="Op den Camp H."/>
            <person name="Overmann J."/>
            <person name="Amann R."/>
            <person name="Jetten M.S.M."/>
            <person name="Mascher T."/>
            <person name="Medema M.H."/>
            <person name="Devos D.P."/>
            <person name="Kaster A.-K."/>
            <person name="Ovreas L."/>
            <person name="Rohde M."/>
            <person name="Galperin M.Y."/>
            <person name="Jogler C."/>
        </authorList>
    </citation>
    <scope>NUCLEOTIDE SEQUENCE [LARGE SCALE GENOMIC DNA]</scope>
    <source>
        <strain evidence="3 4">Pla133</strain>
    </source>
</reference>
<dbReference type="HAMAP" id="MF_01139">
    <property type="entry name" value="ISPT"/>
    <property type="match status" value="1"/>
</dbReference>
<evidence type="ECO:0000313" key="3">
    <source>
        <dbReference type="EMBL" id="QDU68998.1"/>
    </source>
</evidence>
<feature type="active site" evidence="2">
    <location>
        <position position="24"/>
    </location>
</feature>
<feature type="binding site" evidence="2">
    <location>
        <position position="29"/>
    </location>
    <ligand>
        <name>substrate</name>
    </ligand>
</feature>
<dbReference type="PANTHER" id="PTHR10291">
    <property type="entry name" value="DEHYDRODOLICHYL DIPHOSPHATE SYNTHASE FAMILY MEMBER"/>
    <property type="match status" value="1"/>
</dbReference>
<dbReference type="SUPFAM" id="SSF64005">
    <property type="entry name" value="Undecaprenyl diphosphate synthase"/>
    <property type="match status" value="1"/>
</dbReference>
<dbReference type="AlphaFoldDB" id="A0A518BPU4"/>
<organism evidence="3 4">
    <name type="scientific">Engelhardtia mirabilis</name>
    <dbReference type="NCBI Taxonomy" id="2528011"/>
    <lineage>
        <taxon>Bacteria</taxon>
        <taxon>Pseudomonadati</taxon>
        <taxon>Planctomycetota</taxon>
        <taxon>Planctomycetia</taxon>
        <taxon>Planctomycetia incertae sedis</taxon>
        <taxon>Engelhardtia</taxon>
    </lineage>
</organism>
<feature type="binding site" evidence="2">
    <location>
        <begin position="69"/>
        <end position="71"/>
    </location>
    <ligand>
        <name>substrate</name>
    </ligand>
</feature>
<dbReference type="GO" id="GO:0045547">
    <property type="term" value="F:ditrans,polycis-polyprenyl diphosphate synthase [(2E,6E)-farnesyl diphosphate specific] activity"/>
    <property type="evidence" value="ECO:0007669"/>
    <property type="project" value="TreeGrafter"/>
</dbReference>
<dbReference type="Pfam" id="PF01255">
    <property type="entry name" value="Prenyltransf"/>
    <property type="match status" value="1"/>
</dbReference>
<dbReference type="Gene3D" id="3.40.1180.10">
    <property type="entry name" value="Decaprenyl diphosphate synthase-like"/>
    <property type="match status" value="1"/>
</dbReference>
<dbReference type="CDD" id="cd00475">
    <property type="entry name" value="Cis_IPPS"/>
    <property type="match status" value="1"/>
</dbReference>
<keyword evidence="2" id="KW-0479">Metal-binding</keyword>
<dbReference type="NCBIfam" id="TIGR00055">
    <property type="entry name" value="uppS"/>
    <property type="match status" value="1"/>
</dbReference>
<dbReference type="PROSITE" id="PS01066">
    <property type="entry name" value="UPP_SYNTHASE"/>
    <property type="match status" value="1"/>
</dbReference>
<feature type="binding site" evidence="2">
    <location>
        <position position="211"/>
    </location>
    <ligand>
        <name>Mg(2+)</name>
        <dbReference type="ChEBI" id="CHEBI:18420"/>
    </ligand>
</feature>
<sequence length="259" mass="29438">MTRPNIERPDFGGPFPEHIAIIMDGNGRWAQAQGLRRVFGHRRGARTVREITTSCAEMGVKSLTLYAFSVENWKRPRREVLYLMRLLKRYLVQERPTLMRNGVRLRAIGRVDDLPEDSLRTLRETERVTGENEGMLLRLALSYGSRAELADALKGVARDAMAGLLDPDTIDEQTMRRYLYDPVTPDPDLMIRTAGEMRLSNFLLWQASYAELHVADVCWPDFDRAQLLKALESYARRTRKFGGLVDAVGPGGDDGERKG</sequence>
<evidence type="ECO:0000313" key="4">
    <source>
        <dbReference type="Proteomes" id="UP000316921"/>
    </source>
</evidence>
<dbReference type="PANTHER" id="PTHR10291:SF0">
    <property type="entry name" value="DEHYDRODOLICHYL DIPHOSPHATE SYNTHASE 2"/>
    <property type="match status" value="1"/>
</dbReference>
<dbReference type="Proteomes" id="UP000316921">
    <property type="component" value="Chromosome"/>
</dbReference>
<dbReference type="KEGG" id="pbap:Pla133_41140"/>
<evidence type="ECO:0000256" key="2">
    <source>
        <dbReference type="HAMAP-Rule" id="MF_01139"/>
    </source>
</evidence>
<keyword evidence="1 2" id="KW-0808">Transferase</keyword>
<dbReference type="RefSeq" id="WP_145068501.1">
    <property type="nucleotide sequence ID" value="NZ_CP036287.1"/>
</dbReference>
<dbReference type="EMBL" id="CP036287">
    <property type="protein sequence ID" value="QDU68998.1"/>
    <property type="molecule type" value="Genomic_DNA"/>
</dbReference>